<dbReference type="GO" id="GO:0005774">
    <property type="term" value="C:vacuolar membrane"/>
    <property type="evidence" value="ECO:0007669"/>
    <property type="project" value="TreeGrafter"/>
</dbReference>
<evidence type="ECO:0000256" key="10">
    <source>
        <dbReference type="SAM" id="Phobius"/>
    </source>
</evidence>
<comment type="similarity">
    <text evidence="8">Belongs to the ABC transporter superfamily. ABCB family. Heavy Metal importer (TC 3.A.1.210) subfamily.</text>
</comment>
<dbReference type="Pfam" id="PF00005">
    <property type="entry name" value="ABC_tran"/>
    <property type="match status" value="1"/>
</dbReference>
<evidence type="ECO:0000256" key="7">
    <source>
        <dbReference type="ARBA" id="ARBA00023136"/>
    </source>
</evidence>
<dbReference type="EMBL" id="JAKLMC020000007">
    <property type="protein sequence ID" value="KAK5955176.1"/>
    <property type="molecule type" value="Genomic_DNA"/>
</dbReference>
<dbReference type="InterPro" id="IPR011527">
    <property type="entry name" value="ABC1_TM_dom"/>
</dbReference>
<dbReference type="Gene3D" id="1.20.1560.10">
    <property type="entry name" value="ABC transporter type 1, transmembrane domain"/>
    <property type="match status" value="1"/>
</dbReference>
<protein>
    <recommendedName>
        <fullName evidence="15">Heavy metal tolerance protein</fullName>
    </recommendedName>
</protein>
<evidence type="ECO:0000313" key="13">
    <source>
        <dbReference type="EMBL" id="KAK5955176.1"/>
    </source>
</evidence>
<dbReference type="InterPro" id="IPR017871">
    <property type="entry name" value="ABC_transporter-like_CS"/>
</dbReference>
<evidence type="ECO:0000256" key="1">
    <source>
        <dbReference type="ARBA" id="ARBA00004141"/>
    </source>
</evidence>
<dbReference type="Gene3D" id="3.40.50.300">
    <property type="entry name" value="P-loop containing nucleotide triphosphate hydrolases"/>
    <property type="match status" value="1"/>
</dbReference>
<sequence length="968" mass="108106">MVTTSYLLDSISAGVGFAFYLTACLWASLRDDSKSGRSERRRMVNQKDKRKNVQRPGLYFVHLLGDLTLLALSLSHAILLAKSRKDRLSMKADPDVSAVLFGSLIWLVFFLGLTDAEDAAGYEQMVPWMLSLVSYTISTAINTAGKPGASADVILQWVRMLILLILIVATALLRRRKTKVVDEADPGTEETEPLIAPESGTNDDTKPQDEDFDAEDDKSVKSYASDDDQAEDKDQDDDNDAKKEENKQRKALRDRPWYEYIASFAIFIPYVRPRTSRQYFYLTIMVINTIIARGITLGQPLMLGSVIDDLTRREFKMWKILAYVALRFASSGSGIQLIRSLASYRLNIELHNTLLTLCFNHVMDLDARYHISKNTPSTWQIMDRGQSVINLLQEVCFDHIPVIADLVIALFVVSKLFGAYLCFAVATTMVLLSWSNRITMTKKTKMRRYFVDLWRNWYSHMNESFMHWRTVSEFNNIVHEKKRHEDKTEAFTTVSIKQQSFRNYLAAIQEVVVTAGFTFVCIIAAMEIAAGRLDVGRFVVLITYWSQIMSPVTRIAGFATDIAEELVDAEKLMLLLEKKPRVTTKPNAPMFKFKGGHVKFENCDFSYDGIRTVTKNVSFEAKPGETIALVGETGGGKSTIFNLLYRFFDPSSGRVIVDGQDISEVNMQSYRDVLGLVPQDTILFNTSILKNIRYGDLNAAKAEVIGACKAAQFHDKVQKFPKKYLQKVGELAQKLSGGEKQRLAIARAILKKPGILLLDEATSAVDSVTESKIQASLQKLSEGRTTFIIAHRLSTIMDADKILVVKNGEIVEAGSHQELLDHGNGAYKELWEAQLKLSAGKTKEQTAEVAKGIEETTHGEAQDLLEFEDSGVKPGVDKDEHDGESKTDNKTEEAKNADENNADYKAKAAQPGTVGLVTPPLSSQVTPSRGSFTEEEQKVHEQDGSKDTSDTSSVKSGKSGKSRNYGTL</sequence>
<name>A0AAN8I907_9EURO</name>
<evidence type="ECO:0000256" key="9">
    <source>
        <dbReference type="SAM" id="MobiDB-lite"/>
    </source>
</evidence>
<dbReference type="GO" id="GO:0140359">
    <property type="term" value="F:ABC-type transporter activity"/>
    <property type="evidence" value="ECO:0007669"/>
    <property type="project" value="InterPro"/>
</dbReference>
<keyword evidence="14" id="KW-1185">Reference proteome</keyword>
<feature type="transmembrane region" description="Helical" evidence="10">
    <location>
        <begin position="57"/>
        <end position="81"/>
    </location>
</feature>
<feature type="transmembrane region" description="Helical" evidence="10">
    <location>
        <begin position="279"/>
        <end position="299"/>
    </location>
</feature>
<comment type="subcellular location">
    <subcellularLocation>
        <location evidence="1">Membrane</location>
        <topology evidence="1">Multi-pass membrane protein</topology>
    </subcellularLocation>
</comment>
<dbReference type="Pfam" id="PF00664">
    <property type="entry name" value="ABC_membrane"/>
    <property type="match status" value="1"/>
</dbReference>
<proteinExistence type="inferred from homology"/>
<accession>A0AAN8I907</accession>
<keyword evidence="7 10" id="KW-0472">Membrane</keyword>
<feature type="transmembrane region" description="Helical" evidence="10">
    <location>
        <begin position="6"/>
        <end position="29"/>
    </location>
</feature>
<evidence type="ECO:0000256" key="3">
    <source>
        <dbReference type="ARBA" id="ARBA00022692"/>
    </source>
</evidence>
<feature type="compositionally biased region" description="Basic and acidic residues" evidence="9">
    <location>
        <begin position="935"/>
        <end position="949"/>
    </location>
</feature>
<comment type="caution">
    <text evidence="13">The sequence shown here is derived from an EMBL/GenBank/DDBJ whole genome shotgun (WGS) entry which is preliminary data.</text>
</comment>
<dbReference type="InterPro" id="IPR003593">
    <property type="entry name" value="AAA+_ATPase"/>
</dbReference>
<evidence type="ECO:0008006" key="15">
    <source>
        <dbReference type="Google" id="ProtNLM"/>
    </source>
</evidence>
<dbReference type="GO" id="GO:0005524">
    <property type="term" value="F:ATP binding"/>
    <property type="evidence" value="ECO:0007669"/>
    <property type="project" value="UniProtKB-KW"/>
</dbReference>
<dbReference type="InterPro" id="IPR036640">
    <property type="entry name" value="ABC1_TM_sf"/>
</dbReference>
<dbReference type="AlphaFoldDB" id="A0AAN8I907"/>
<feature type="transmembrane region" description="Helical" evidence="10">
    <location>
        <begin position="504"/>
        <end position="526"/>
    </location>
</feature>
<keyword evidence="3 10" id="KW-0812">Transmembrane</keyword>
<evidence type="ECO:0000259" key="11">
    <source>
        <dbReference type="PROSITE" id="PS50893"/>
    </source>
</evidence>
<dbReference type="GO" id="GO:0016887">
    <property type="term" value="F:ATP hydrolysis activity"/>
    <property type="evidence" value="ECO:0007669"/>
    <property type="project" value="InterPro"/>
</dbReference>
<keyword evidence="6 10" id="KW-1133">Transmembrane helix</keyword>
<gene>
    <name evidence="13" type="ORF">OHC33_003856</name>
</gene>
<dbReference type="SUPFAM" id="SSF90123">
    <property type="entry name" value="ABC transporter transmembrane region"/>
    <property type="match status" value="1"/>
</dbReference>
<dbReference type="InterPro" id="IPR039421">
    <property type="entry name" value="Type_1_exporter"/>
</dbReference>
<reference evidence="13 14" key="1">
    <citation type="submission" date="2022-12" db="EMBL/GenBank/DDBJ databases">
        <title>Genomic features and morphological characterization of a novel Knufia sp. strain isolated from spacecraft assembly facility.</title>
        <authorList>
            <person name="Teixeira M."/>
            <person name="Chander A.M."/>
            <person name="Stajich J.E."/>
            <person name="Venkateswaran K."/>
        </authorList>
    </citation>
    <scope>NUCLEOTIDE SEQUENCE [LARGE SCALE GENOMIC DNA]</scope>
    <source>
        <strain evidence="13 14">FJI-L2-BK-P2</strain>
    </source>
</reference>
<dbReference type="PROSITE" id="PS50929">
    <property type="entry name" value="ABC_TM1F"/>
    <property type="match status" value="1"/>
</dbReference>
<dbReference type="Proteomes" id="UP001316803">
    <property type="component" value="Unassembled WGS sequence"/>
</dbReference>
<evidence type="ECO:0000259" key="12">
    <source>
        <dbReference type="PROSITE" id="PS50929"/>
    </source>
</evidence>
<evidence type="ECO:0000256" key="2">
    <source>
        <dbReference type="ARBA" id="ARBA00022448"/>
    </source>
</evidence>
<dbReference type="PROSITE" id="PS50893">
    <property type="entry name" value="ABC_TRANSPORTER_2"/>
    <property type="match status" value="1"/>
</dbReference>
<evidence type="ECO:0000256" key="5">
    <source>
        <dbReference type="ARBA" id="ARBA00022840"/>
    </source>
</evidence>
<feature type="compositionally biased region" description="Basic and acidic residues" evidence="9">
    <location>
        <begin position="875"/>
        <end position="906"/>
    </location>
</feature>
<feature type="compositionally biased region" description="Acidic residues" evidence="9">
    <location>
        <begin position="183"/>
        <end position="192"/>
    </location>
</feature>
<feature type="region of interest" description="Disordered" evidence="9">
    <location>
        <begin position="854"/>
        <end position="968"/>
    </location>
</feature>
<keyword evidence="4" id="KW-0547">Nucleotide-binding</keyword>
<feature type="domain" description="ABC transmembrane type-1" evidence="12">
    <location>
        <begin position="289"/>
        <end position="564"/>
    </location>
</feature>
<keyword evidence="2" id="KW-0813">Transport</keyword>
<dbReference type="InterPro" id="IPR003439">
    <property type="entry name" value="ABC_transporter-like_ATP-bd"/>
</dbReference>
<evidence type="ECO:0000256" key="4">
    <source>
        <dbReference type="ARBA" id="ARBA00022741"/>
    </source>
</evidence>
<organism evidence="13 14">
    <name type="scientific">Knufia fluminis</name>
    <dbReference type="NCBI Taxonomy" id="191047"/>
    <lineage>
        <taxon>Eukaryota</taxon>
        <taxon>Fungi</taxon>
        <taxon>Dikarya</taxon>
        <taxon>Ascomycota</taxon>
        <taxon>Pezizomycotina</taxon>
        <taxon>Eurotiomycetes</taxon>
        <taxon>Chaetothyriomycetidae</taxon>
        <taxon>Chaetothyriales</taxon>
        <taxon>Trichomeriaceae</taxon>
        <taxon>Knufia</taxon>
    </lineage>
</organism>
<feature type="compositionally biased region" description="Acidic residues" evidence="9">
    <location>
        <begin position="225"/>
        <end position="239"/>
    </location>
</feature>
<evidence type="ECO:0000256" key="6">
    <source>
        <dbReference type="ARBA" id="ARBA00022989"/>
    </source>
</evidence>
<dbReference type="PANTHER" id="PTHR24221:SF651">
    <property type="entry name" value="HEAVY METAL TOLERANCE PROTEIN"/>
    <property type="match status" value="1"/>
</dbReference>
<feature type="compositionally biased region" description="Polar residues" evidence="9">
    <location>
        <begin position="920"/>
        <end position="931"/>
    </location>
</feature>
<dbReference type="PANTHER" id="PTHR24221">
    <property type="entry name" value="ATP-BINDING CASSETTE SUB-FAMILY B"/>
    <property type="match status" value="1"/>
</dbReference>
<feature type="transmembrane region" description="Helical" evidence="10">
    <location>
        <begin position="125"/>
        <end position="142"/>
    </location>
</feature>
<dbReference type="SUPFAM" id="SSF52540">
    <property type="entry name" value="P-loop containing nucleoside triphosphate hydrolases"/>
    <property type="match status" value="1"/>
</dbReference>
<evidence type="ECO:0000256" key="8">
    <source>
        <dbReference type="ARBA" id="ARBA00024363"/>
    </source>
</evidence>
<dbReference type="FunFam" id="3.40.50.300:FF:000287">
    <property type="entry name" value="Multidrug ABC transporter ATP-binding protein"/>
    <property type="match status" value="1"/>
</dbReference>
<dbReference type="PROSITE" id="PS00211">
    <property type="entry name" value="ABC_TRANSPORTER_1"/>
    <property type="match status" value="1"/>
</dbReference>
<feature type="transmembrane region" description="Helical" evidence="10">
    <location>
        <begin position="417"/>
        <end position="438"/>
    </location>
</feature>
<feature type="transmembrane region" description="Helical" evidence="10">
    <location>
        <begin position="154"/>
        <end position="173"/>
    </location>
</feature>
<feature type="compositionally biased region" description="Low complexity" evidence="9">
    <location>
        <begin position="950"/>
        <end position="959"/>
    </location>
</feature>
<feature type="region of interest" description="Disordered" evidence="9">
    <location>
        <begin position="179"/>
        <end position="248"/>
    </location>
</feature>
<dbReference type="InterPro" id="IPR027417">
    <property type="entry name" value="P-loop_NTPase"/>
</dbReference>
<evidence type="ECO:0000313" key="14">
    <source>
        <dbReference type="Proteomes" id="UP001316803"/>
    </source>
</evidence>
<feature type="transmembrane region" description="Helical" evidence="10">
    <location>
        <begin position="96"/>
        <end position="113"/>
    </location>
</feature>
<keyword evidence="5" id="KW-0067">ATP-binding</keyword>
<dbReference type="SMART" id="SM00382">
    <property type="entry name" value="AAA"/>
    <property type="match status" value="1"/>
</dbReference>
<feature type="domain" description="ABC transporter" evidence="11">
    <location>
        <begin position="598"/>
        <end position="832"/>
    </location>
</feature>